<proteinExistence type="predicted"/>
<reference evidence="1 2" key="1">
    <citation type="submission" date="2022-04" db="EMBL/GenBank/DDBJ databases">
        <title>Hymenobacter sp. isolated from the air.</title>
        <authorList>
            <person name="Won M."/>
            <person name="Lee C.-M."/>
            <person name="Woen H.-Y."/>
            <person name="Kwon S.-W."/>
        </authorList>
    </citation>
    <scope>NUCLEOTIDE SEQUENCE [LARGE SCALE GENOMIC DNA]</scope>
    <source>
        <strain evidence="2">5116 S-27</strain>
    </source>
</reference>
<keyword evidence="2" id="KW-1185">Reference proteome</keyword>
<dbReference type="EMBL" id="CP095049">
    <property type="protein sequence ID" value="UOQ53526.1"/>
    <property type="molecule type" value="Genomic_DNA"/>
</dbReference>
<dbReference type="Proteomes" id="UP000831785">
    <property type="component" value="Chromosome"/>
</dbReference>
<dbReference type="RefSeq" id="WP_244718898.1">
    <property type="nucleotide sequence ID" value="NZ_CP095049.1"/>
</dbReference>
<name>A0ABY4FA30_9BACT</name>
<accession>A0ABY4FA30</accession>
<organism evidence="1 2">
    <name type="scientific">Hymenobacter cellulosivorans</name>
    <dbReference type="NCBI Taxonomy" id="2932249"/>
    <lineage>
        <taxon>Bacteria</taxon>
        <taxon>Pseudomonadati</taxon>
        <taxon>Bacteroidota</taxon>
        <taxon>Cytophagia</taxon>
        <taxon>Cytophagales</taxon>
        <taxon>Hymenobacteraceae</taxon>
        <taxon>Hymenobacter</taxon>
    </lineage>
</organism>
<gene>
    <name evidence="1" type="ORF">MUN80_01920</name>
</gene>
<sequence>MNDSQRAKLAMLQTTLRVLDEHADLYATNKALGKARQELAALVADLDPTAERQQRAATPAKPGAVKQATKQTLAERAAAVAAALLALSDELDDIRLHTDSDYTERQLRRQPDADLLRITQNLHQRATDHAKALAEQGVTPQELTDLQAAIQAFQQEQTTPRTLMADGKAQKQEINADLREASALLRNRIDKFLIRYQRPEPQFHTAYLSARQVINTATRPAPAKVKPAPLS</sequence>
<evidence type="ECO:0000313" key="2">
    <source>
        <dbReference type="Proteomes" id="UP000831785"/>
    </source>
</evidence>
<evidence type="ECO:0000313" key="1">
    <source>
        <dbReference type="EMBL" id="UOQ53526.1"/>
    </source>
</evidence>
<protein>
    <submittedName>
        <fullName evidence="1">Uncharacterized protein</fullName>
    </submittedName>
</protein>